<gene>
    <name evidence="4" type="primary">gldG</name>
    <name evidence="4" type="ORF">EU556_12965</name>
</gene>
<protein>
    <submittedName>
        <fullName evidence="4">Gliding motility-associated ABC transporter substrate-binding protein GldG</fullName>
    </submittedName>
</protein>
<feature type="transmembrane region" description="Helical" evidence="1">
    <location>
        <begin position="21"/>
        <end position="41"/>
    </location>
</feature>
<dbReference type="Pfam" id="PF23357">
    <property type="entry name" value="DUF7088"/>
    <property type="match status" value="1"/>
</dbReference>
<feature type="domain" description="DUF7088" evidence="3">
    <location>
        <begin position="47"/>
        <end position="156"/>
    </location>
</feature>
<dbReference type="Pfam" id="PF09822">
    <property type="entry name" value="ABC_transp_aux"/>
    <property type="match status" value="1"/>
</dbReference>
<feature type="domain" description="ABC-type uncharacterised transport system" evidence="2">
    <location>
        <begin position="203"/>
        <end position="506"/>
    </location>
</feature>
<keyword evidence="1" id="KW-0812">Transmembrane</keyword>
<dbReference type="AlphaFoldDB" id="A0A4Z0P858"/>
<evidence type="ECO:0000313" key="5">
    <source>
        <dbReference type="Proteomes" id="UP000298337"/>
    </source>
</evidence>
<keyword evidence="1" id="KW-1133">Transmembrane helix</keyword>
<dbReference type="RefSeq" id="WP_135434513.1">
    <property type="nucleotide sequence ID" value="NZ_SRLA01000002.1"/>
</dbReference>
<proteinExistence type="predicted"/>
<dbReference type="InterPro" id="IPR019863">
    <property type="entry name" value="Motility-assoc_ABC-rel_GldG"/>
</dbReference>
<dbReference type="OrthoDB" id="9777219at2"/>
<reference evidence="4 5" key="1">
    <citation type="submission" date="2019-04" db="EMBL/GenBank/DDBJ databases">
        <authorList>
            <person name="Feng G."/>
            <person name="Zhang J."/>
            <person name="Zhu H."/>
        </authorList>
    </citation>
    <scope>NUCLEOTIDE SEQUENCE [LARGE SCALE GENOMIC DNA]</scope>
    <source>
        <strain evidence="4 5">92R-1</strain>
    </source>
</reference>
<dbReference type="InterPro" id="IPR019196">
    <property type="entry name" value="ABC_transp_unknown"/>
</dbReference>
<dbReference type="InterPro" id="IPR055396">
    <property type="entry name" value="DUF7088"/>
</dbReference>
<keyword evidence="1" id="KW-0472">Membrane</keyword>
<comment type="caution">
    <text evidence="4">The sequence shown here is derived from an EMBL/GenBank/DDBJ whole genome shotgun (WGS) entry which is preliminary data.</text>
</comment>
<evidence type="ECO:0000259" key="3">
    <source>
        <dbReference type="Pfam" id="PF23357"/>
    </source>
</evidence>
<accession>A0A4Z0P858</accession>
<dbReference type="EMBL" id="SRLA01000002">
    <property type="protein sequence ID" value="TGE08604.1"/>
    <property type="molecule type" value="Genomic_DNA"/>
</dbReference>
<dbReference type="NCBIfam" id="TIGR03521">
    <property type="entry name" value="GldG"/>
    <property type="match status" value="1"/>
</dbReference>
<sequence>MASSSSASSPANVRKRRDLTRFGLALLGLLLLNFLGALYFFRFDMTEEKRYTMSGATKTLLENLKQPVTVTVYLEGDFPPAFRRLQQSVHETLNEMQVYGGSNLHYVFVDPSAAGTEKARNEYYATLLKKGLRPTNLGANENGKRVEKIIFPWATVASGGKEQQVLLLRGNQAVPSDVRLNQSIEGLEYEIASAIRKLSPGTRKRIGVLEGHGELNNAEAGDLIGSLQQYYDVFRVNLNQARPQDLKTLSAIIVAKPATAYTEPEKFKLDQFITQGGNALFFVDAMRVNLDSANRGGMLSFPLQLNLEDLLFKYGVRVNPDLILDLNSGVIPMVTGLEGEKPKVEPMPWQFYPLINNFSQHPITRNLDAVYTKFISSIDTVKAAGIRKTPLLFTSRYTRVLPSPVPVNLNDARLEPDQKLYKDQFKPVGYLLEGQFRSLYANRAQPGTTQYLPETSQLARPAKVLVLSDGDFVRSELDPKTGRPYRLGFDRLANTEFANRELVLNAVDYMLDESGLISVRSKQITLRPLDKLRVIAERRRWQWLNLVAPLALLGLFGAVRAWRRKRRYASFS</sequence>
<evidence type="ECO:0000256" key="1">
    <source>
        <dbReference type="SAM" id="Phobius"/>
    </source>
</evidence>
<evidence type="ECO:0000313" key="4">
    <source>
        <dbReference type="EMBL" id="TGE08604.1"/>
    </source>
</evidence>
<keyword evidence="5" id="KW-1185">Reference proteome</keyword>
<dbReference type="Proteomes" id="UP000298337">
    <property type="component" value="Unassembled WGS sequence"/>
</dbReference>
<organism evidence="4 5">
    <name type="scientific">Hymenobacter fodinae</name>
    <dbReference type="NCBI Taxonomy" id="2510796"/>
    <lineage>
        <taxon>Bacteria</taxon>
        <taxon>Pseudomonadati</taxon>
        <taxon>Bacteroidota</taxon>
        <taxon>Cytophagia</taxon>
        <taxon>Cytophagales</taxon>
        <taxon>Hymenobacteraceae</taxon>
        <taxon>Hymenobacter</taxon>
    </lineage>
</organism>
<name>A0A4Z0P858_9BACT</name>
<feature type="transmembrane region" description="Helical" evidence="1">
    <location>
        <begin position="541"/>
        <end position="562"/>
    </location>
</feature>
<evidence type="ECO:0000259" key="2">
    <source>
        <dbReference type="Pfam" id="PF09822"/>
    </source>
</evidence>